<comment type="similarity">
    <text evidence="9">Belongs to the drug/metabolite transporter (DMT) superfamily. Small multidrug resistance (SMR) (TC 2.A.7.1) family.</text>
</comment>
<sequence length="124" mass="14153">MILLFIFRRAFLNLIKKELFIAWFFLISAIVFEVLGTSFLKMNNPILAYSFMTIFIAFSYFFMGKAIKKIQVGIAYAVWELLGIILILLVSFILFKESLTSTQMLGIALSIIGIILINIGEVKE</sequence>
<keyword evidence="4" id="KW-1003">Cell membrane</keyword>
<comment type="subunit">
    <text evidence="2">Forms a complex with MdtI.</text>
</comment>
<dbReference type="InterPro" id="IPR000390">
    <property type="entry name" value="Small_drug/metabolite_transptr"/>
</dbReference>
<keyword evidence="7" id="KW-1133">Transmembrane helix</keyword>
<dbReference type="GO" id="GO:0005886">
    <property type="term" value="C:plasma membrane"/>
    <property type="evidence" value="ECO:0007669"/>
    <property type="project" value="UniProtKB-SubCell"/>
</dbReference>
<dbReference type="InterPro" id="IPR045324">
    <property type="entry name" value="Small_multidrug_res"/>
</dbReference>
<dbReference type="SUPFAM" id="SSF103481">
    <property type="entry name" value="Multidrug resistance efflux transporter EmrE"/>
    <property type="match status" value="1"/>
</dbReference>
<evidence type="ECO:0000256" key="3">
    <source>
        <dbReference type="ARBA" id="ARBA00021112"/>
    </source>
</evidence>
<keyword evidence="5" id="KW-0997">Cell inner membrane</keyword>
<dbReference type="GO" id="GO:0015220">
    <property type="term" value="F:choline transmembrane transporter activity"/>
    <property type="evidence" value="ECO:0007669"/>
    <property type="project" value="TreeGrafter"/>
</dbReference>
<dbReference type="AlphaFoldDB" id="A0A644SAT0"/>
<dbReference type="PANTHER" id="PTHR30561">
    <property type="entry name" value="SMR FAMILY PROTON-DEPENDENT DRUG EFFLUX TRANSPORTER SUGE"/>
    <property type="match status" value="1"/>
</dbReference>
<accession>A0A644SAT0</accession>
<keyword evidence="8" id="KW-0472">Membrane</keyword>
<dbReference type="InterPro" id="IPR037185">
    <property type="entry name" value="EmrE-like"/>
</dbReference>
<dbReference type="GO" id="GO:1903711">
    <property type="term" value="P:spermidine transmembrane transport"/>
    <property type="evidence" value="ECO:0007669"/>
    <property type="project" value="TreeGrafter"/>
</dbReference>
<evidence type="ECO:0000256" key="9">
    <source>
        <dbReference type="RuleBase" id="RU003942"/>
    </source>
</evidence>
<dbReference type="Proteomes" id="UP000576616">
    <property type="component" value="Unassembled WGS sequence"/>
</dbReference>
<evidence type="ECO:0000313" key="11">
    <source>
        <dbReference type="Proteomes" id="UP000576616"/>
    </source>
</evidence>
<keyword evidence="6 9" id="KW-0812">Transmembrane</keyword>
<evidence type="ECO:0000256" key="8">
    <source>
        <dbReference type="ARBA" id="ARBA00023136"/>
    </source>
</evidence>
<gene>
    <name evidence="10" type="ORF">ES716_00475</name>
</gene>
<name>A0A644SAT0_CAMCO</name>
<dbReference type="GO" id="GO:0031460">
    <property type="term" value="P:glycine betaine transport"/>
    <property type="evidence" value="ECO:0007669"/>
    <property type="project" value="TreeGrafter"/>
</dbReference>
<organism evidence="10 11">
    <name type="scientific">Campylobacter coli</name>
    <dbReference type="NCBI Taxonomy" id="195"/>
    <lineage>
        <taxon>Bacteria</taxon>
        <taxon>Pseudomonadati</taxon>
        <taxon>Campylobacterota</taxon>
        <taxon>Epsilonproteobacteria</taxon>
        <taxon>Campylobacterales</taxon>
        <taxon>Campylobacteraceae</taxon>
        <taxon>Campylobacter</taxon>
    </lineage>
</organism>
<protein>
    <recommendedName>
        <fullName evidence="3">Spermidine export protein MdtJ</fullName>
    </recommendedName>
</protein>
<evidence type="ECO:0000313" key="10">
    <source>
        <dbReference type="EMBL" id="EAH8156425.1"/>
    </source>
</evidence>
<reference evidence="10 11" key="1">
    <citation type="submission" date="2019-01" db="EMBL/GenBank/DDBJ databases">
        <authorList>
            <consortium name="PulseNet: The National Subtyping Network for Foodborne Disease Surveillance"/>
            <person name="Tarr C.L."/>
            <person name="Trees E."/>
            <person name="Katz L.S."/>
            <person name="Carleton-Romer H.A."/>
            <person name="Stroika S."/>
            <person name="Kucerova Z."/>
            <person name="Roache K.F."/>
            <person name="Sabol A.L."/>
            <person name="Besser J."/>
            <person name="Gerner-Smidt P."/>
        </authorList>
    </citation>
    <scope>NUCLEOTIDE SEQUENCE [LARGE SCALE GENOMIC DNA]</scope>
    <source>
        <strain evidence="10 11">PNUSAC007828</strain>
    </source>
</reference>
<evidence type="ECO:0000256" key="5">
    <source>
        <dbReference type="ARBA" id="ARBA00022519"/>
    </source>
</evidence>
<evidence type="ECO:0000256" key="1">
    <source>
        <dbReference type="ARBA" id="ARBA00004429"/>
    </source>
</evidence>
<evidence type="ECO:0000256" key="2">
    <source>
        <dbReference type="ARBA" id="ARBA00011358"/>
    </source>
</evidence>
<dbReference type="GO" id="GO:0015297">
    <property type="term" value="F:antiporter activity"/>
    <property type="evidence" value="ECO:0007669"/>
    <property type="project" value="TreeGrafter"/>
</dbReference>
<dbReference type="Gene3D" id="1.10.3730.20">
    <property type="match status" value="1"/>
</dbReference>
<evidence type="ECO:0000256" key="6">
    <source>
        <dbReference type="ARBA" id="ARBA00022692"/>
    </source>
</evidence>
<dbReference type="GO" id="GO:0015199">
    <property type="term" value="F:amino-acid betaine transmembrane transporter activity"/>
    <property type="evidence" value="ECO:0007669"/>
    <property type="project" value="TreeGrafter"/>
</dbReference>
<dbReference type="PANTHER" id="PTHR30561:SF2">
    <property type="entry name" value="SPERMIDINE EXPORT PROTEIN MDTJ"/>
    <property type="match status" value="1"/>
</dbReference>
<dbReference type="Pfam" id="PF00893">
    <property type="entry name" value="Multi_Drug_Res"/>
    <property type="match status" value="1"/>
</dbReference>
<evidence type="ECO:0000256" key="4">
    <source>
        <dbReference type="ARBA" id="ARBA00022475"/>
    </source>
</evidence>
<proteinExistence type="inferred from homology"/>
<comment type="subcellular location">
    <subcellularLocation>
        <location evidence="1">Cell inner membrane</location>
        <topology evidence="1">Multi-pass membrane protein</topology>
    </subcellularLocation>
    <subcellularLocation>
        <location evidence="9">Cell membrane</location>
        <topology evidence="9">Multi-pass membrane protein</topology>
    </subcellularLocation>
</comment>
<comment type="caution">
    <text evidence="10">The sequence shown here is derived from an EMBL/GenBank/DDBJ whole genome shotgun (WGS) entry which is preliminary data.</text>
</comment>
<evidence type="ECO:0000256" key="7">
    <source>
        <dbReference type="ARBA" id="ARBA00022989"/>
    </source>
</evidence>
<dbReference type="EMBL" id="AABKAB010000001">
    <property type="protein sequence ID" value="EAH8156425.1"/>
    <property type="molecule type" value="Genomic_DNA"/>
</dbReference>